<evidence type="ECO:0000313" key="7">
    <source>
        <dbReference type="EMBL" id="KAJ4387329.1"/>
    </source>
</evidence>
<evidence type="ECO:0000313" key="8">
    <source>
        <dbReference type="Proteomes" id="UP001140453"/>
    </source>
</evidence>
<feature type="compositionally biased region" description="Polar residues" evidence="5">
    <location>
        <begin position="657"/>
        <end position="671"/>
    </location>
</feature>
<keyword evidence="8" id="KW-1185">Reference proteome</keyword>
<feature type="compositionally biased region" description="Low complexity" evidence="5">
    <location>
        <begin position="328"/>
        <end position="345"/>
    </location>
</feature>
<comment type="subcellular location">
    <subcellularLocation>
        <location evidence="1">Membrane</location>
        <topology evidence="1">Multi-pass membrane protein</topology>
    </subcellularLocation>
</comment>
<feature type="region of interest" description="Disordered" evidence="5">
    <location>
        <begin position="321"/>
        <end position="363"/>
    </location>
</feature>
<keyword evidence="3 6" id="KW-1133">Transmembrane helix</keyword>
<feature type="transmembrane region" description="Helical" evidence="6">
    <location>
        <begin position="552"/>
        <end position="573"/>
    </location>
</feature>
<dbReference type="OrthoDB" id="1577640at2759"/>
<evidence type="ECO:0000256" key="6">
    <source>
        <dbReference type="SAM" id="Phobius"/>
    </source>
</evidence>
<evidence type="ECO:0000256" key="3">
    <source>
        <dbReference type="ARBA" id="ARBA00022989"/>
    </source>
</evidence>
<keyword evidence="2 6" id="KW-0812">Transmembrane</keyword>
<dbReference type="EMBL" id="JAPEVB010000005">
    <property type="protein sequence ID" value="KAJ4387329.1"/>
    <property type="molecule type" value="Genomic_DNA"/>
</dbReference>
<feature type="compositionally biased region" description="Basic and acidic residues" evidence="5">
    <location>
        <begin position="672"/>
        <end position="687"/>
    </location>
</feature>
<dbReference type="AlphaFoldDB" id="A0A9W8YM01"/>
<sequence>MSTASTRPRVNGRSLFANTYTGKILAWRRRASKATGDATRFAMDHTKRRDRHRSDLFIYDTNNLQGDILLREGGSHMRYQEYAVFAQDTDYASTIQSNETDNDRPFLKHIGQCIISEDGKGDELFHQAMRDDFAVDIHGNWGPKLGSSHLLQGRVRQVICHRRPHPKSSEDMNIDGLYLTDEDYAVMGLHPATLQYVRRRAVESMFWDRHHEKLTIILSFPFEPQAPYDFLSMTYSIADRTTTTLIRQSFDPYKHEVDDLEQYDSRMQACKNHWAHPLLIPVMLLQVQFARTERAVAENHSEVIAVERDVSNMAGFDAFDSQTPQRRAQSISGSPASPAPGVKSGTRSRNGSIGNGGQPPVYKKSTELMKNAHDVLKKSIRLLDTLNWMERAVKILLDAGDELDDVRTETNGVTPVSSAFPAPLSSRGRVGTGLLRARIVDDPLAGHWHEIRQYLEGLLQLCLSLGTDRTILEMRCNALVDIIYSKMAQEDNNLNARMAVSSSRDSSSMKALAVITAVFLPGEFMSSLFGMGIFDWQSSDGDSSNVVGYNFWVYWALTVPLTILILVLWRAWWVGQDRYFRKHLSKDLSEERYWTDDRRPRQLETSFLYDFIYMSVRKGETSTEHAPAIFRSTTHDSKSSDVYGLKWLGKNRAKQDSGLTSPTPTFRSRQITFDDRRNSDRRDAGMV</sequence>
<feature type="transmembrane region" description="Helical" evidence="6">
    <location>
        <begin position="511"/>
        <end position="532"/>
    </location>
</feature>
<organism evidence="7 8">
    <name type="scientific">Gnomoniopsis smithogilvyi</name>
    <dbReference type="NCBI Taxonomy" id="1191159"/>
    <lineage>
        <taxon>Eukaryota</taxon>
        <taxon>Fungi</taxon>
        <taxon>Dikarya</taxon>
        <taxon>Ascomycota</taxon>
        <taxon>Pezizomycotina</taxon>
        <taxon>Sordariomycetes</taxon>
        <taxon>Sordariomycetidae</taxon>
        <taxon>Diaporthales</taxon>
        <taxon>Gnomoniaceae</taxon>
        <taxon>Gnomoniopsis</taxon>
    </lineage>
</organism>
<evidence type="ECO:0000256" key="2">
    <source>
        <dbReference type="ARBA" id="ARBA00022692"/>
    </source>
</evidence>
<proteinExistence type="predicted"/>
<feature type="region of interest" description="Disordered" evidence="5">
    <location>
        <begin position="654"/>
        <end position="687"/>
    </location>
</feature>
<comment type="caution">
    <text evidence="7">The sequence shown here is derived from an EMBL/GenBank/DDBJ whole genome shotgun (WGS) entry which is preliminary data.</text>
</comment>
<dbReference type="GO" id="GO:0016020">
    <property type="term" value="C:membrane"/>
    <property type="evidence" value="ECO:0007669"/>
    <property type="project" value="UniProtKB-SubCell"/>
</dbReference>
<dbReference type="InterPro" id="IPR045863">
    <property type="entry name" value="CorA_TM1_TM2"/>
</dbReference>
<keyword evidence="4 6" id="KW-0472">Membrane</keyword>
<evidence type="ECO:0000256" key="1">
    <source>
        <dbReference type="ARBA" id="ARBA00004141"/>
    </source>
</evidence>
<dbReference type="SUPFAM" id="SSF144083">
    <property type="entry name" value="Magnesium transport protein CorA, transmembrane region"/>
    <property type="match status" value="1"/>
</dbReference>
<gene>
    <name evidence="7" type="ORF">N0V93_007918</name>
</gene>
<name>A0A9W8YM01_9PEZI</name>
<dbReference type="Proteomes" id="UP001140453">
    <property type="component" value="Unassembled WGS sequence"/>
</dbReference>
<reference evidence="7" key="1">
    <citation type="submission" date="2022-10" db="EMBL/GenBank/DDBJ databases">
        <title>Tapping the CABI collections for fungal endophytes: first genome assemblies for Collariella, Neodidymelliopsis, Ascochyta clinopodiicola, Didymella pomorum, Didymosphaeria variabile, Neocosmospora piperis and Neocucurbitaria cava.</title>
        <authorList>
            <person name="Hill R."/>
        </authorList>
    </citation>
    <scope>NUCLEOTIDE SEQUENCE</scope>
    <source>
        <strain evidence="7">IMI 355082</strain>
    </source>
</reference>
<dbReference type="Gene3D" id="1.20.58.340">
    <property type="entry name" value="Magnesium transport protein CorA, transmembrane region"/>
    <property type="match status" value="1"/>
</dbReference>
<accession>A0A9W8YM01</accession>
<evidence type="ECO:0000256" key="5">
    <source>
        <dbReference type="SAM" id="MobiDB-lite"/>
    </source>
</evidence>
<evidence type="ECO:0000256" key="4">
    <source>
        <dbReference type="ARBA" id="ARBA00023136"/>
    </source>
</evidence>
<protein>
    <submittedName>
        <fullName evidence="7">Uncharacterized protein</fullName>
    </submittedName>
</protein>